<dbReference type="RefSeq" id="WP_091033841.1">
    <property type="nucleotide sequence ID" value="NZ_FNAD01000005.1"/>
</dbReference>
<dbReference type="CDD" id="cd06170">
    <property type="entry name" value="LuxR_C_like"/>
    <property type="match status" value="1"/>
</dbReference>
<keyword evidence="4" id="KW-0804">Transcription</keyword>
<dbReference type="CDD" id="cd17535">
    <property type="entry name" value="REC_NarL-like"/>
    <property type="match status" value="1"/>
</dbReference>
<dbReference type="SUPFAM" id="SSF46894">
    <property type="entry name" value="C-terminal effector domain of the bipartite response regulators"/>
    <property type="match status" value="1"/>
</dbReference>
<evidence type="ECO:0000256" key="1">
    <source>
        <dbReference type="ARBA" id="ARBA00022553"/>
    </source>
</evidence>
<dbReference type="InterPro" id="IPR000792">
    <property type="entry name" value="Tscrpt_reg_LuxR_C"/>
</dbReference>
<accession>A0A1G6W699</accession>
<keyword evidence="1 5" id="KW-0597">Phosphoprotein</keyword>
<name>A0A1G6W699_9ACTN</name>
<dbReference type="InterPro" id="IPR039420">
    <property type="entry name" value="WalR-like"/>
</dbReference>
<proteinExistence type="predicted"/>
<dbReference type="OrthoDB" id="9808843at2"/>
<dbReference type="PRINTS" id="PR00038">
    <property type="entry name" value="HTHLUXR"/>
</dbReference>
<evidence type="ECO:0000256" key="5">
    <source>
        <dbReference type="PROSITE-ProRule" id="PRU00169"/>
    </source>
</evidence>
<dbReference type="AlphaFoldDB" id="A0A1G6W699"/>
<evidence type="ECO:0000256" key="3">
    <source>
        <dbReference type="ARBA" id="ARBA00023125"/>
    </source>
</evidence>
<keyword evidence="3 8" id="KW-0238">DNA-binding</keyword>
<feature type="domain" description="HTH luxR-type" evidence="6">
    <location>
        <begin position="147"/>
        <end position="212"/>
    </location>
</feature>
<dbReference type="GO" id="GO:0006355">
    <property type="term" value="P:regulation of DNA-templated transcription"/>
    <property type="evidence" value="ECO:0007669"/>
    <property type="project" value="InterPro"/>
</dbReference>
<dbReference type="PROSITE" id="PS50110">
    <property type="entry name" value="RESPONSE_REGULATORY"/>
    <property type="match status" value="1"/>
</dbReference>
<dbReference type="GO" id="GO:0000160">
    <property type="term" value="P:phosphorelay signal transduction system"/>
    <property type="evidence" value="ECO:0007669"/>
    <property type="project" value="InterPro"/>
</dbReference>
<organism evidence="8 9">
    <name type="scientific">Glycomyces harbinensis</name>
    <dbReference type="NCBI Taxonomy" id="58114"/>
    <lineage>
        <taxon>Bacteria</taxon>
        <taxon>Bacillati</taxon>
        <taxon>Actinomycetota</taxon>
        <taxon>Actinomycetes</taxon>
        <taxon>Glycomycetales</taxon>
        <taxon>Glycomycetaceae</taxon>
        <taxon>Glycomyces</taxon>
    </lineage>
</organism>
<evidence type="ECO:0000313" key="8">
    <source>
        <dbReference type="EMBL" id="SDD61318.1"/>
    </source>
</evidence>
<dbReference type="Gene3D" id="3.40.50.2300">
    <property type="match status" value="1"/>
</dbReference>
<gene>
    <name evidence="8" type="ORF">SAMN05216270_105328</name>
</gene>
<feature type="domain" description="Response regulatory" evidence="7">
    <location>
        <begin position="3"/>
        <end position="121"/>
    </location>
</feature>
<feature type="modified residue" description="4-aspartylphosphate" evidence="5">
    <location>
        <position position="54"/>
    </location>
</feature>
<reference evidence="9" key="1">
    <citation type="submission" date="2016-10" db="EMBL/GenBank/DDBJ databases">
        <authorList>
            <person name="Varghese N."/>
            <person name="Submissions S."/>
        </authorList>
    </citation>
    <scope>NUCLEOTIDE SEQUENCE [LARGE SCALE GENOMIC DNA]</scope>
    <source>
        <strain evidence="9">CGMCC 4.3516</strain>
    </source>
</reference>
<sequence>MIRVLLADDQPLMRGGFRALIDAEDDMTVVAEAADGPAAARLAARFRPDVALLDVEMPGGDGISAVRTIAADPALDEMRVVMLTNYSFDAYVFDALRAGAAGYLVKDTEPEELLRCVRAAAAGETLLSPQIAAKLVAEYVAHPPSRLAGRIEGLTSRETEIVALVARGLTNGEIAERLFISPATAKTHVHRAMMKLAVRDRAGLVVFAYESGLVQPKGGA</sequence>
<dbReference type="InterPro" id="IPR058245">
    <property type="entry name" value="NreC/VraR/RcsB-like_REC"/>
</dbReference>
<dbReference type="STRING" id="58114.SAMN05216270_105328"/>
<protein>
    <submittedName>
        <fullName evidence="8">DNA-binding response regulator, NarL/FixJ family, contains REC and HTH domains</fullName>
    </submittedName>
</protein>
<dbReference type="SUPFAM" id="SSF52172">
    <property type="entry name" value="CheY-like"/>
    <property type="match status" value="1"/>
</dbReference>
<dbReference type="SMART" id="SM00448">
    <property type="entry name" value="REC"/>
    <property type="match status" value="1"/>
</dbReference>
<evidence type="ECO:0000256" key="2">
    <source>
        <dbReference type="ARBA" id="ARBA00023015"/>
    </source>
</evidence>
<keyword evidence="2" id="KW-0805">Transcription regulation</keyword>
<dbReference type="Pfam" id="PF00072">
    <property type="entry name" value="Response_reg"/>
    <property type="match status" value="1"/>
</dbReference>
<dbReference type="PANTHER" id="PTHR43214">
    <property type="entry name" value="TWO-COMPONENT RESPONSE REGULATOR"/>
    <property type="match status" value="1"/>
</dbReference>
<dbReference type="PROSITE" id="PS50043">
    <property type="entry name" value="HTH_LUXR_2"/>
    <property type="match status" value="1"/>
</dbReference>
<evidence type="ECO:0000256" key="4">
    <source>
        <dbReference type="ARBA" id="ARBA00023163"/>
    </source>
</evidence>
<dbReference type="SMART" id="SM00421">
    <property type="entry name" value="HTH_LUXR"/>
    <property type="match status" value="1"/>
</dbReference>
<dbReference type="InterPro" id="IPR016032">
    <property type="entry name" value="Sig_transdc_resp-reg_C-effctor"/>
</dbReference>
<evidence type="ECO:0000313" key="9">
    <source>
        <dbReference type="Proteomes" id="UP000198949"/>
    </source>
</evidence>
<dbReference type="GO" id="GO:0003677">
    <property type="term" value="F:DNA binding"/>
    <property type="evidence" value="ECO:0007669"/>
    <property type="project" value="UniProtKB-KW"/>
</dbReference>
<dbReference type="Proteomes" id="UP000198949">
    <property type="component" value="Unassembled WGS sequence"/>
</dbReference>
<evidence type="ECO:0000259" key="7">
    <source>
        <dbReference type="PROSITE" id="PS50110"/>
    </source>
</evidence>
<evidence type="ECO:0000259" key="6">
    <source>
        <dbReference type="PROSITE" id="PS50043"/>
    </source>
</evidence>
<dbReference type="InterPro" id="IPR011006">
    <property type="entry name" value="CheY-like_superfamily"/>
</dbReference>
<dbReference type="InterPro" id="IPR001789">
    <property type="entry name" value="Sig_transdc_resp-reg_receiver"/>
</dbReference>
<dbReference type="EMBL" id="FNAD01000005">
    <property type="protein sequence ID" value="SDD61318.1"/>
    <property type="molecule type" value="Genomic_DNA"/>
</dbReference>
<dbReference type="PANTHER" id="PTHR43214:SF24">
    <property type="entry name" value="TRANSCRIPTIONAL REGULATORY PROTEIN NARL-RELATED"/>
    <property type="match status" value="1"/>
</dbReference>
<keyword evidence="9" id="KW-1185">Reference proteome</keyword>
<dbReference type="Pfam" id="PF00196">
    <property type="entry name" value="GerE"/>
    <property type="match status" value="1"/>
</dbReference>